<evidence type="ECO:0000313" key="3">
    <source>
        <dbReference type="Proteomes" id="UP001175211"/>
    </source>
</evidence>
<reference evidence="2" key="1">
    <citation type="submission" date="2023-06" db="EMBL/GenBank/DDBJ databases">
        <authorList>
            <consortium name="Lawrence Berkeley National Laboratory"/>
            <person name="Ahrendt S."/>
            <person name="Sahu N."/>
            <person name="Indic B."/>
            <person name="Wong-Bajracharya J."/>
            <person name="Merenyi Z."/>
            <person name="Ke H.-M."/>
            <person name="Monk M."/>
            <person name="Kocsube S."/>
            <person name="Drula E."/>
            <person name="Lipzen A."/>
            <person name="Balint B."/>
            <person name="Henrissat B."/>
            <person name="Andreopoulos B."/>
            <person name="Martin F.M."/>
            <person name="Harder C.B."/>
            <person name="Rigling D."/>
            <person name="Ford K.L."/>
            <person name="Foster G.D."/>
            <person name="Pangilinan J."/>
            <person name="Papanicolaou A."/>
            <person name="Barry K."/>
            <person name="LaButti K."/>
            <person name="Viragh M."/>
            <person name="Koriabine M."/>
            <person name="Yan M."/>
            <person name="Riley R."/>
            <person name="Champramary S."/>
            <person name="Plett K.L."/>
            <person name="Tsai I.J."/>
            <person name="Slot J."/>
            <person name="Sipos G."/>
            <person name="Plett J."/>
            <person name="Nagy L.G."/>
            <person name="Grigoriev I.V."/>
        </authorList>
    </citation>
    <scope>NUCLEOTIDE SEQUENCE</scope>
    <source>
        <strain evidence="2">CCBAS 213</strain>
    </source>
</reference>
<evidence type="ECO:0000256" key="1">
    <source>
        <dbReference type="SAM" id="MobiDB-lite"/>
    </source>
</evidence>
<proteinExistence type="predicted"/>
<gene>
    <name evidence="2" type="ORF">EV420DRAFT_222429</name>
</gene>
<accession>A0AA39N7V9</accession>
<dbReference type="Proteomes" id="UP001175211">
    <property type="component" value="Unassembled WGS sequence"/>
</dbReference>
<feature type="region of interest" description="Disordered" evidence="1">
    <location>
        <begin position="1"/>
        <end position="28"/>
    </location>
</feature>
<name>A0AA39N7V9_ARMTA</name>
<dbReference type="GeneID" id="85364832"/>
<sequence>MPRNHSRVLPFLRPRPQLHPDAKNPTSMPPEICTAQDVAHRPISCRPDSILLPRLIEFLVGLVNSLDIAGVSCRDASESMEMMSFRGEEDVSEYAYEVFSAIHSIVRAIAGPIGAVRQHVEETTTLQLPTNGVPIQVCSANDKAYYIWLYAE</sequence>
<protein>
    <submittedName>
        <fullName evidence="2">Uncharacterized protein</fullName>
    </submittedName>
</protein>
<organism evidence="2 3">
    <name type="scientific">Armillaria tabescens</name>
    <name type="common">Ringless honey mushroom</name>
    <name type="synonym">Agaricus tabescens</name>
    <dbReference type="NCBI Taxonomy" id="1929756"/>
    <lineage>
        <taxon>Eukaryota</taxon>
        <taxon>Fungi</taxon>
        <taxon>Dikarya</taxon>
        <taxon>Basidiomycota</taxon>
        <taxon>Agaricomycotina</taxon>
        <taxon>Agaricomycetes</taxon>
        <taxon>Agaricomycetidae</taxon>
        <taxon>Agaricales</taxon>
        <taxon>Marasmiineae</taxon>
        <taxon>Physalacriaceae</taxon>
        <taxon>Desarmillaria</taxon>
    </lineage>
</organism>
<keyword evidence="3" id="KW-1185">Reference proteome</keyword>
<dbReference type="AlphaFoldDB" id="A0AA39N7V9"/>
<dbReference type="RefSeq" id="XP_060332699.1">
    <property type="nucleotide sequence ID" value="XM_060481284.1"/>
</dbReference>
<evidence type="ECO:0000313" key="2">
    <source>
        <dbReference type="EMBL" id="KAK0460660.1"/>
    </source>
</evidence>
<dbReference type="EMBL" id="JAUEPS010000012">
    <property type="protein sequence ID" value="KAK0460660.1"/>
    <property type="molecule type" value="Genomic_DNA"/>
</dbReference>
<comment type="caution">
    <text evidence="2">The sequence shown here is derived from an EMBL/GenBank/DDBJ whole genome shotgun (WGS) entry which is preliminary data.</text>
</comment>